<dbReference type="InterPro" id="IPR029026">
    <property type="entry name" value="tRNA_m1G_MTases_N"/>
</dbReference>
<dbReference type="Proteomes" id="UP000008138">
    <property type="component" value="Chromosome"/>
</dbReference>
<dbReference type="PANTHER" id="PTHR40703">
    <property type="entry name" value="TRNA (PSEUDOURIDINE(54)-N(1))-METHYLTRANSFERASE"/>
    <property type="match status" value="1"/>
</dbReference>
<dbReference type="OrthoDB" id="27492at2157"/>
<keyword evidence="3" id="KW-0808">Transferase</keyword>
<evidence type="ECO:0000313" key="6">
    <source>
        <dbReference type="Proteomes" id="UP000008138"/>
    </source>
</evidence>
<reference key="2">
    <citation type="submission" date="2011-03" db="EMBL/GenBank/DDBJ databases">
        <title>Complete genome sequence of the thermoacidophilic crenarchaeon Thermoproteus uzoniensis 768-20.</title>
        <authorList>
            <person name="Mardanov A.V."/>
            <person name="Gumerov V.M."/>
            <person name="Beletsky A.V."/>
            <person name="Prokofeva M.I."/>
            <person name="Bonch-Osmolovskaya E.A."/>
            <person name="Ravin N.V."/>
            <person name="Skryabin K.G."/>
        </authorList>
    </citation>
    <scope>NUCLEOTIDE SEQUENCE</scope>
    <source>
        <strain>768-20</strain>
    </source>
</reference>
<dbReference type="AlphaFoldDB" id="F2L0H9"/>
<keyword evidence="2" id="KW-0489">Methyltransferase</keyword>
<reference evidence="5 6" key="1">
    <citation type="journal article" date="2011" name="J. Bacteriol.">
        <title>Complete genome sequence of the thermoacidophilic crenarchaeon Thermoproteus uzoniensis 768-20.</title>
        <authorList>
            <person name="Mardanov A.V."/>
            <person name="Gumerov V.M."/>
            <person name="Beletsky A.V."/>
            <person name="Prokofeva M.I."/>
            <person name="Bonch-Osmolovskaya E.A."/>
            <person name="Ravin N.V."/>
            <person name="Skryabin K.G."/>
        </authorList>
    </citation>
    <scope>NUCLEOTIDE SEQUENCE [LARGE SCALE GENOMIC DNA]</scope>
    <source>
        <strain evidence="5 6">768-20</strain>
    </source>
</reference>
<dbReference type="GO" id="GO:0008757">
    <property type="term" value="F:S-adenosylmethionine-dependent methyltransferase activity"/>
    <property type="evidence" value="ECO:0007669"/>
    <property type="project" value="TreeGrafter"/>
</dbReference>
<gene>
    <name evidence="5" type="ordered locus">TUZN_1182</name>
</gene>
<dbReference type="KEGG" id="tuz:TUZN_1182"/>
<name>F2L0H9_THEU7</name>
<organism evidence="5 6">
    <name type="scientific">Thermoproteus uzoniensis (strain 768-20)</name>
    <dbReference type="NCBI Taxonomy" id="999630"/>
    <lineage>
        <taxon>Archaea</taxon>
        <taxon>Thermoproteota</taxon>
        <taxon>Thermoprotei</taxon>
        <taxon>Thermoproteales</taxon>
        <taxon>Thermoproteaceae</taxon>
        <taxon>Thermoproteus</taxon>
    </lineage>
</organism>
<evidence type="ECO:0000256" key="3">
    <source>
        <dbReference type="ARBA" id="ARBA00022679"/>
    </source>
</evidence>
<proteinExistence type="predicted"/>
<accession>F2L0H9</accession>
<keyword evidence="1" id="KW-0963">Cytoplasm</keyword>
<dbReference type="PANTHER" id="PTHR40703:SF1">
    <property type="entry name" value="TRNA (PSEUDOURIDINE(54)-N(1))-METHYLTRANSFERASE"/>
    <property type="match status" value="1"/>
</dbReference>
<dbReference type="GeneID" id="10360710"/>
<keyword evidence="6" id="KW-1185">Reference proteome</keyword>
<sequence>MSFLIKSDTACWRDFPPEPLVKGRADVLLDFALEALRAGASRVYLTFCDGVVVEVEQTSARSARELARELPNMRRYEASLRDIVGRWAGPVFYLHESGIDIDRASIPRDSLIVVGDQDGLSQEDEEFLRGRATWVSIGPLPYLSWFCAPYVARKMGLSPRRQ</sequence>
<evidence type="ECO:0000256" key="2">
    <source>
        <dbReference type="ARBA" id="ARBA00022603"/>
    </source>
</evidence>
<dbReference type="RefSeq" id="WP_013679997.1">
    <property type="nucleotide sequence ID" value="NC_015315.1"/>
</dbReference>
<dbReference type="Gene3D" id="3.40.1280.10">
    <property type="match status" value="1"/>
</dbReference>
<evidence type="ECO:0000256" key="4">
    <source>
        <dbReference type="ARBA" id="ARBA00022691"/>
    </source>
</evidence>
<evidence type="ECO:0000256" key="1">
    <source>
        <dbReference type="ARBA" id="ARBA00022490"/>
    </source>
</evidence>
<dbReference type="InterPro" id="IPR007158">
    <property type="entry name" value="TrmY"/>
</dbReference>
<dbReference type="EMBL" id="CP002590">
    <property type="protein sequence ID" value="AEA12661.1"/>
    <property type="molecule type" value="Genomic_DNA"/>
</dbReference>
<dbReference type="eggNOG" id="arCOG01239">
    <property type="taxonomic scope" value="Archaea"/>
</dbReference>
<dbReference type="GO" id="GO:0008175">
    <property type="term" value="F:tRNA methyltransferase activity"/>
    <property type="evidence" value="ECO:0007669"/>
    <property type="project" value="InterPro"/>
</dbReference>
<keyword evidence="4" id="KW-0949">S-adenosyl-L-methionine</keyword>
<dbReference type="GO" id="GO:0030488">
    <property type="term" value="P:tRNA methylation"/>
    <property type="evidence" value="ECO:0007669"/>
    <property type="project" value="TreeGrafter"/>
</dbReference>
<protein>
    <recommendedName>
        <fullName evidence="7">tRNA (pseudouridine(54)-N(1))-methyltransferase</fullName>
    </recommendedName>
</protein>
<evidence type="ECO:0000313" key="5">
    <source>
        <dbReference type="EMBL" id="AEA12661.1"/>
    </source>
</evidence>
<dbReference type="HOGENOM" id="CLU_1656942_0_0_2"/>
<dbReference type="InterPro" id="IPR029028">
    <property type="entry name" value="Alpha/beta_knot_MTases"/>
</dbReference>
<dbReference type="STRING" id="999630.TUZN_1182"/>
<evidence type="ECO:0008006" key="7">
    <source>
        <dbReference type="Google" id="ProtNLM"/>
    </source>
</evidence>
<dbReference type="SUPFAM" id="SSF75217">
    <property type="entry name" value="alpha/beta knot"/>
    <property type="match status" value="1"/>
</dbReference>